<dbReference type="Gene3D" id="3.10.129.10">
    <property type="entry name" value="Hotdog Thioesterase"/>
    <property type="match status" value="1"/>
</dbReference>
<sequence length="139" mass="15033">MTMTTFFEHAQPGDRIAEFVSDPISAEMLRHYAEASGDNNPLHLDRAFAQKAGFDDVIMHGMLGMALLGRLLDSHFAAEDIRSFSARFLSVMPVGKQIRCQAEVAGHENGHLLLNLSARVDGAEQAAISGQAVIGKPEA</sequence>
<dbReference type="InterPro" id="IPR029069">
    <property type="entry name" value="HotDog_dom_sf"/>
</dbReference>
<dbReference type="InterPro" id="IPR002539">
    <property type="entry name" value="MaoC-like_dom"/>
</dbReference>
<name>G3LGT8_9PSED</name>
<dbReference type="GO" id="GO:0019171">
    <property type="term" value="F:(3R)-hydroxyacyl-[acyl-carrier-protein] dehydratase activity"/>
    <property type="evidence" value="ECO:0007669"/>
    <property type="project" value="TreeGrafter"/>
</dbReference>
<dbReference type="GO" id="GO:0004312">
    <property type="term" value="F:fatty acid synthase activity"/>
    <property type="evidence" value="ECO:0007669"/>
    <property type="project" value="InterPro"/>
</dbReference>
<evidence type="ECO:0000259" key="1">
    <source>
        <dbReference type="Pfam" id="PF01575"/>
    </source>
</evidence>
<dbReference type="PRINTS" id="PR01483">
    <property type="entry name" value="FASYNTHASE"/>
</dbReference>
<dbReference type="InterPro" id="IPR050965">
    <property type="entry name" value="UPF0336/Enoyl-CoA_hydratase"/>
</dbReference>
<reference evidence="2" key="1">
    <citation type="submission" date="2011-07" db="EMBL/GenBank/DDBJ databases">
        <title>Biodegradation of r-limonene and other terpenes by Pseudomonas sp. strain 19-rlim.</title>
        <authorList>
            <person name="Eaton R.W."/>
        </authorList>
    </citation>
    <scope>NUCLEOTIDE SEQUENCE</scope>
    <source>
        <strain evidence="2">19-rlim</strain>
    </source>
</reference>
<dbReference type="PANTHER" id="PTHR43437">
    <property type="entry name" value="HYDROXYACYL-THIOESTER DEHYDRATASE TYPE 2, MITOCHONDRIAL-RELATED"/>
    <property type="match status" value="1"/>
</dbReference>
<dbReference type="EMBL" id="JN379031">
    <property type="protein sequence ID" value="AEO27331.1"/>
    <property type="molecule type" value="Genomic_DNA"/>
</dbReference>
<feature type="domain" description="MaoC-like" evidence="1">
    <location>
        <begin position="13"/>
        <end position="110"/>
    </location>
</feature>
<evidence type="ECO:0000313" key="2">
    <source>
        <dbReference type="EMBL" id="AEO27331.1"/>
    </source>
</evidence>
<accession>G3LGT8</accession>
<dbReference type="InterPro" id="IPR003965">
    <property type="entry name" value="Fatty_acid_synthase"/>
</dbReference>
<dbReference type="SUPFAM" id="SSF54637">
    <property type="entry name" value="Thioesterase/thiol ester dehydrase-isomerase"/>
    <property type="match status" value="1"/>
</dbReference>
<dbReference type="PANTHER" id="PTHR43437:SF3">
    <property type="entry name" value="HYDROXYACYL-THIOESTER DEHYDRATASE TYPE 2, MITOCHONDRIAL"/>
    <property type="match status" value="1"/>
</dbReference>
<organism evidence="2">
    <name type="scientific">Pseudomonas sp. 19-rlim</name>
    <dbReference type="NCBI Taxonomy" id="1084570"/>
    <lineage>
        <taxon>Bacteria</taxon>
        <taxon>Pseudomonadati</taxon>
        <taxon>Pseudomonadota</taxon>
        <taxon>Gammaproteobacteria</taxon>
        <taxon>Pseudomonadales</taxon>
        <taxon>Pseudomonadaceae</taxon>
        <taxon>Pseudomonas</taxon>
    </lineage>
</organism>
<dbReference type="GO" id="GO:0005835">
    <property type="term" value="C:fatty acid synthase complex"/>
    <property type="evidence" value="ECO:0007669"/>
    <property type="project" value="InterPro"/>
</dbReference>
<dbReference type="Pfam" id="PF01575">
    <property type="entry name" value="MaoC_dehydratas"/>
    <property type="match status" value="1"/>
</dbReference>
<protein>
    <submittedName>
        <fullName evidence="2">MaoC family dehydratase</fullName>
    </submittedName>
</protein>
<dbReference type="GO" id="GO:0006633">
    <property type="term" value="P:fatty acid biosynthetic process"/>
    <property type="evidence" value="ECO:0007669"/>
    <property type="project" value="InterPro"/>
</dbReference>
<proteinExistence type="predicted"/>
<dbReference type="AlphaFoldDB" id="G3LGT8"/>